<keyword evidence="7" id="KW-0812">Transmembrane</keyword>
<dbReference type="AlphaFoldDB" id="A0AAX1WYQ9"/>
<evidence type="ECO:0000256" key="3">
    <source>
        <dbReference type="ARBA" id="ARBA00022723"/>
    </source>
</evidence>
<dbReference type="InterPro" id="IPR011055">
    <property type="entry name" value="Dup_hybrid_motif"/>
</dbReference>
<keyword evidence="7" id="KW-1133">Transmembrane helix</keyword>
<evidence type="ECO:0000256" key="7">
    <source>
        <dbReference type="SAM" id="Phobius"/>
    </source>
</evidence>
<protein>
    <submittedName>
        <fullName evidence="9">Murein DD-endopeptidase MepM/ murein hydrolase activator NlpD</fullName>
    </submittedName>
</protein>
<evidence type="ECO:0000259" key="8">
    <source>
        <dbReference type="Pfam" id="PF01551"/>
    </source>
</evidence>
<sequence>MNNGLTTACLVLLNQLKQSVQKHPKRITAAVATLLLTGGGGAFAVASFAPDPADLPVRTVTQAVQSLAADEPLSSLVDIPQYALYRSDVTRSADTAESILQRLGVADPAASAFLRSDANVRQNLLGRTGRSMSAETTDDHRLTRLTARWAPDDSGSFKRLVVERQQDGSFASRIETAPLTVGSRLAGGVIRSSLFAATDAANIPDAVAVQLAEVFSGDIDFRRALRKEDRFSVVYETLEADGEPLRSGRVLSAEFHNGDKTHSAVWFQEPGATKGSYYTLDGESMRRAYLSSPVEFSRVSSGFAMRFHPIHKTWRAHLGTDFAAPTGTSVRTVGDGVVDFAGVQNGYGNVVYIKHRNQHVTVYAHLSRIDVRKGESVEQGQKIGAVGSTGWATGPHLHFEFRVAGEHKDPMVIARQSEAAQPVSAAARPAFDRLAGNMRVQLSSAAQILQASAE</sequence>
<evidence type="ECO:0000313" key="10">
    <source>
        <dbReference type="Proteomes" id="UP000271868"/>
    </source>
</evidence>
<comment type="caution">
    <text evidence="9">The sequence shown here is derived from an EMBL/GenBank/DDBJ whole genome shotgun (WGS) entry which is preliminary data.</text>
</comment>
<dbReference type="PANTHER" id="PTHR21666:SF288">
    <property type="entry name" value="CELL DIVISION PROTEIN YTFB"/>
    <property type="match status" value="1"/>
</dbReference>
<keyword evidence="10" id="KW-1185">Reference proteome</keyword>
<gene>
    <name evidence="9" type="ORF">EDC60_0332</name>
</gene>
<reference evidence="9 10" key="1">
    <citation type="submission" date="2018-11" db="EMBL/GenBank/DDBJ databases">
        <title>Genomic Encyclopedia of Type Strains, Phase IV (KMG-IV): sequencing the most valuable type-strain genomes for metagenomic binning, comparative biology and taxonomic classification.</title>
        <authorList>
            <person name="Goeker M."/>
        </authorList>
    </citation>
    <scope>NUCLEOTIDE SEQUENCE [LARGE SCALE GENOMIC DNA]</scope>
    <source>
        <strain evidence="9 10">DSM 15985</strain>
    </source>
</reference>
<keyword evidence="2" id="KW-0645">Protease</keyword>
<keyword evidence="5" id="KW-0862">Zinc</keyword>
<dbReference type="CDD" id="cd12797">
    <property type="entry name" value="M23_peptidase"/>
    <property type="match status" value="1"/>
</dbReference>
<dbReference type="PANTHER" id="PTHR21666">
    <property type="entry name" value="PEPTIDASE-RELATED"/>
    <property type="match status" value="1"/>
</dbReference>
<comment type="cofactor">
    <cofactor evidence="1">
        <name>Zn(2+)</name>
        <dbReference type="ChEBI" id="CHEBI:29105"/>
    </cofactor>
</comment>
<evidence type="ECO:0000256" key="2">
    <source>
        <dbReference type="ARBA" id="ARBA00022670"/>
    </source>
</evidence>
<feature type="domain" description="M23ase beta-sheet core" evidence="8">
    <location>
        <begin position="316"/>
        <end position="410"/>
    </location>
</feature>
<dbReference type="Gene3D" id="3.10.450.350">
    <property type="match status" value="2"/>
</dbReference>
<dbReference type="GO" id="GO:0004222">
    <property type="term" value="F:metalloendopeptidase activity"/>
    <property type="evidence" value="ECO:0007669"/>
    <property type="project" value="TreeGrafter"/>
</dbReference>
<dbReference type="InterPro" id="IPR016047">
    <property type="entry name" value="M23ase_b-sheet_dom"/>
</dbReference>
<dbReference type="Pfam" id="PF01551">
    <property type="entry name" value="Peptidase_M23"/>
    <property type="match status" value="1"/>
</dbReference>
<evidence type="ECO:0000256" key="6">
    <source>
        <dbReference type="ARBA" id="ARBA00023049"/>
    </source>
</evidence>
<feature type="transmembrane region" description="Helical" evidence="7">
    <location>
        <begin position="27"/>
        <end position="49"/>
    </location>
</feature>
<dbReference type="GO" id="GO:0006508">
    <property type="term" value="P:proteolysis"/>
    <property type="evidence" value="ECO:0007669"/>
    <property type="project" value="UniProtKB-KW"/>
</dbReference>
<evidence type="ECO:0000313" key="9">
    <source>
        <dbReference type="EMBL" id="ROR50579.1"/>
    </source>
</evidence>
<evidence type="ECO:0000256" key="5">
    <source>
        <dbReference type="ARBA" id="ARBA00022833"/>
    </source>
</evidence>
<dbReference type="Gene3D" id="2.70.70.10">
    <property type="entry name" value="Glucose Permease (Domain IIA)"/>
    <property type="match status" value="1"/>
</dbReference>
<keyword evidence="7" id="KW-0472">Membrane</keyword>
<keyword evidence="6" id="KW-0482">Metalloprotease</keyword>
<evidence type="ECO:0000256" key="4">
    <source>
        <dbReference type="ARBA" id="ARBA00022801"/>
    </source>
</evidence>
<organism evidence="9 10">
    <name type="scientific">Diaphorobacter nitroreducens</name>
    <dbReference type="NCBI Taxonomy" id="164759"/>
    <lineage>
        <taxon>Bacteria</taxon>
        <taxon>Pseudomonadati</taxon>
        <taxon>Pseudomonadota</taxon>
        <taxon>Betaproteobacteria</taxon>
        <taxon>Burkholderiales</taxon>
        <taxon>Comamonadaceae</taxon>
        <taxon>Diaphorobacter</taxon>
    </lineage>
</organism>
<dbReference type="GO" id="GO:0046872">
    <property type="term" value="F:metal ion binding"/>
    <property type="evidence" value="ECO:0007669"/>
    <property type="project" value="UniProtKB-KW"/>
</dbReference>
<evidence type="ECO:0000256" key="1">
    <source>
        <dbReference type="ARBA" id="ARBA00001947"/>
    </source>
</evidence>
<keyword evidence="3" id="KW-0479">Metal-binding</keyword>
<dbReference type="SUPFAM" id="SSF51261">
    <property type="entry name" value="Duplicated hybrid motif"/>
    <property type="match status" value="1"/>
</dbReference>
<dbReference type="InterPro" id="IPR050570">
    <property type="entry name" value="Cell_wall_metabolism_enzyme"/>
</dbReference>
<keyword evidence="4 9" id="KW-0378">Hydrolase</keyword>
<dbReference type="EMBL" id="RJVL01000001">
    <property type="protein sequence ID" value="ROR50579.1"/>
    <property type="molecule type" value="Genomic_DNA"/>
</dbReference>
<dbReference type="Proteomes" id="UP000271868">
    <property type="component" value="Unassembled WGS sequence"/>
</dbReference>
<accession>A0AAX1WYQ9</accession>
<proteinExistence type="predicted"/>
<name>A0AAX1WYQ9_9BURK</name>
<dbReference type="RefSeq" id="WP_123674970.1">
    <property type="nucleotide sequence ID" value="NZ_RJVL01000001.1"/>
</dbReference>